<dbReference type="SMART" id="SM00671">
    <property type="entry name" value="SEL1"/>
    <property type="match status" value="2"/>
</dbReference>
<dbReference type="GO" id="GO:0016301">
    <property type="term" value="F:kinase activity"/>
    <property type="evidence" value="ECO:0007669"/>
    <property type="project" value="UniProtKB-KW"/>
</dbReference>
<dbReference type="Proteomes" id="UP000439903">
    <property type="component" value="Unassembled WGS sequence"/>
</dbReference>
<dbReference type="Gene3D" id="1.25.40.10">
    <property type="entry name" value="Tetratricopeptide repeat domain"/>
    <property type="match status" value="1"/>
</dbReference>
<sequence length="355" mass="41216">MKTRHLRIIKNLKRSKLLTEPVPIRKKESKVKRINVRQEDHQAPDGSQRSADMRNASRYRAGVNSEETKAVEVGIESQALLYGQRPVENVKAGHMSEMIEPSFEQRARSEEESSMDHRKTTEMDKVNKTKVDQKKEMKRENKNFSIKDLDEACKLWMKKVNKLKSMIKQDKEKEKRSNRHPTYFEKSLDGLDKILEVEPTNARALVNKENKEKTVNKNPSLTYLSKNKKEALADLKSDSNKTCKWYSKRVKEEKATVELNINSIENKCSKIEDLKDSHPENYGMRPAKEIRSNEGRLVDKNKAFNYHQKAADMGNINGMYSIGYCNQNGFGIEEDEHKALKYYKKSTDTVQARKK</sequence>
<dbReference type="SUPFAM" id="SSF81901">
    <property type="entry name" value="HCP-like"/>
    <property type="match status" value="1"/>
</dbReference>
<gene>
    <name evidence="2" type="ORF">F8M41_023439</name>
</gene>
<evidence type="ECO:0000313" key="2">
    <source>
        <dbReference type="EMBL" id="KAF0482374.1"/>
    </source>
</evidence>
<feature type="region of interest" description="Disordered" evidence="1">
    <location>
        <begin position="23"/>
        <end position="63"/>
    </location>
</feature>
<dbReference type="InterPro" id="IPR006597">
    <property type="entry name" value="Sel1-like"/>
</dbReference>
<dbReference type="InterPro" id="IPR011990">
    <property type="entry name" value="TPR-like_helical_dom_sf"/>
</dbReference>
<comment type="caution">
    <text evidence="2">The sequence shown here is derived from an EMBL/GenBank/DDBJ whole genome shotgun (WGS) entry which is preliminary data.</text>
</comment>
<dbReference type="OrthoDB" id="2384430at2759"/>
<keyword evidence="3" id="KW-1185">Reference proteome</keyword>
<keyword evidence="2" id="KW-0418">Kinase</keyword>
<name>A0A8H4ADF0_GIGMA</name>
<proteinExistence type="predicted"/>
<dbReference type="EMBL" id="WTPW01000761">
    <property type="protein sequence ID" value="KAF0482374.1"/>
    <property type="molecule type" value="Genomic_DNA"/>
</dbReference>
<protein>
    <submittedName>
        <fullName evidence="2">Calmodulin-dependent protein kinase</fullName>
    </submittedName>
</protein>
<accession>A0A8H4ADF0</accession>
<dbReference type="AlphaFoldDB" id="A0A8H4ADF0"/>
<keyword evidence="2" id="KW-0808">Transferase</keyword>
<reference evidence="2 3" key="1">
    <citation type="journal article" date="2019" name="Environ. Microbiol.">
        <title>At the nexus of three kingdoms: the genome of the mycorrhizal fungus Gigaspora margarita provides insights into plant, endobacterial and fungal interactions.</title>
        <authorList>
            <person name="Venice F."/>
            <person name="Ghignone S."/>
            <person name="Salvioli di Fossalunga A."/>
            <person name="Amselem J."/>
            <person name="Novero M."/>
            <person name="Xianan X."/>
            <person name="Sedzielewska Toro K."/>
            <person name="Morin E."/>
            <person name="Lipzen A."/>
            <person name="Grigoriev I.V."/>
            <person name="Henrissat B."/>
            <person name="Martin F.M."/>
            <person name="Bonfante P."/>
        </authorList>
    </citation>
    <scope>NUCLEOTIDE SEQUENCE [LARGE SCALE GENOMIC DNA]</scope>
    <source>
        <strain evidence="2 3">BEG34</strain>
    </source>
</reference>
<organism evidence="2 3">
    <name type="scientific">Gigaspora margarita</name>
    <dbReference type="NCBI Taxonomy" id="4874"/>
    <lineage>
        <taxon>Eukaryota</taxon>
        <taxon>Fungi</taxon>
        <taxon>Fungi incertae sedis</taxon>
        <taxon>Mucoromycota</taxon>
        <taxon>Glomeromycotina</taxon>
        <taxon>Glomeromycetes</taxon>
        <taxon>Diversisporales</taxon>
        <taxon>Gigasporaceae</taxon>
        <taxon>Gigaspora</taxon>
    </lineage>
</organism>
<evidence type="ECO:0000256" key="1">
    <source>
        <dbReference type="SAM" id="MobiDB-lite"/>
    </source>
</evidence>
<dbReference type="Pfam" id="PF08238">
    <property type="entry name" value="Sel1"/>
    <property type="match status" value="2"/>
</dbReference>
<evidence type="ECO:0000313" key="3">
    <source>
        <dbReference type="Proteomes" id="UP000439903"/>
    </source>
</evidence>